<comment type="caution">
    <text evidence="6">The sequence shown here is derived from an EMBL/GenBank/DDBJ whole genome shotgun (WGS) entry which is preliminary data.</text>
</comment>
<keyword evidence="4" id="KW-0812">Transmembrane</keyword>
<evidence type="ECO:0000256" key="2">
    <source>
        <dbReference type="ARBA" id="ARBA00022676"/>
    </source>
</evidence>
<evidence type="ECO:0000313" key="6">
    <source>
        <dbReference type="EMBL" id="OGK73668.1"/>
    </source>
</evidence>
<name>A0A1F7L0M9_9BACT</name>
<feature type="transmembrane region" description="Helical" evidence="4">
    <location>
        <begin position="257"/>
        <end position="277"/>
    </location>
</feature>
<organism evidence="6 7">
    <name type="scientific">Candidatus Roizmanbacteria bacterium RIFOXYD1_FULL_38_12</name>
    <dbReference type="NCBI Taxonomy" id="1802093"/>
    <lineage>
        <taxon>Bacteria</taxon>
        <taxon>Candidatus Roizmaniibacteriota</taxon>
    </lineage>
</organism>
<reference evidence="6 7" key="1">
    <citation type="journal article" date="2016" name="Nat. Commun.">
        <title>Thousands of microbial genomes shed light on interconnected biogeochemical processes in an aquifer system.</title>
        <authorList>
            <person name="Anantharaman K."/>
            <person name="Brown C.T."/>
            <person name="Hug L.A."/>
            <person name="Sharon I."/>
            <person name="Castelle C.J."/>
            <person name="Probst A.J."/>
            <person name="Thomas B.C."/>
            <person name="Singh A."/>
            <person name="Wilkins M.J."/>
            <person name="Karaoz U."/>
            <person name="Brodie E.L."/>
            <person name="Williams K.H."/>
            <person name="Hubbard S.S."/>
            <person name="Banfield J.F."/>
        </authorList>
    </citation>
    <scope>NUCLEOTIDE SEQUENCE [LARGE SCALE GENOMIC DNA]</scope>
</reference>
<keyword evidence="4" id="KW-0472">Membrane</keyword>
<evidence type="ECO:0000256" key="4">
    <source>
        <dbReference type="SAM" id="Phobius"/>
    </source>
</evidence>
<dbReference type="PANTHER" id="PTHR43630:SF1">
    <property type="entry name" value="POLY-BETA-1,6-N-ACETYL-D-GLUCOSAMINE SYNTHASE"/>
    <property type="match status" value="1"/>
</dbReference>
<proteinExistence type="inferred from homology"/>
<accession>A0A1F7L0M9</accession>
<dbReference type="InterPro" id="IPR001173">
    <property type="entry name" value="Glyco_trans_2-like"/>
</dbReference>
<evidence type="ECO:0000256" key="3">
    <source>
        <dbReference type="ARBA" id="ARBA00022679"/>
    </source>
</evidence>
<keyword evidence="3" id="KW-0808">Transferase</keyword>
<dbReference type="Pfam" id="PF00535">
    <property type="entry name" value="Glycos_transf_2"/>
    <property type="match status" value="1"/>
</dbReference>
<dbReference type="Gene3D" id="3.90.550.10">
    <property type="entry name" value="Spore Coat Polysaccharide Biosynthesis Protein SpsA, Chain A"/>
    <property type="match status" value="1"/>
</dbReference>
<feature type="domain" description="Glycosyltransferase 2-like" evidence="5">
    <location>
        <begin position="12"/>
        <end position="134"/>
    </location>
</feature>
<gene>
    <name evidence="6" type="ORF">A3K52_02685</name>
</gene>
<sequence length="299" mass="34790">MKIKKRRHLFFSVGIMCHNEEQNILNLLKSLRKQSYWRYIKDIIVVSSGSTDQTNKFIKSFAKTHRKLSFINEKKRRGKAHAINKFLVQATKEIIVLISADLMPTEKSLEFLVKHFYNKKVGIVGSHPIPMNDKNTFLGFAVHLLWDLHHQISLKNPKMGEMIAFRRVFKKISDSSVVDEVNIESLIKGQGYKAVYEPRAIVYNKGPSSISDFITARRRIYVGHIATKYEYSYSVSTLDNFMVLKCILKNIRLSPTFLLYLIGTILLELISRVLGYVDYRFKLKDHTIWEVITSTKRLK</sequence>
<dbReference type="GO" id="GO:0016757">
    <property type="term" value="F:glycosyltransferase activity"/>
    <property type="evidence" value="ECO:0007669"/>
    <property type="project" value="UniProtKB-KW"/>
</dbReference>
<evidence type="ECO:0000256" key="1">
    <source>
        <dbReference type="ARBA" id="ARBA00006739"/>
    </source>
</evidence>
<protein>
    <recommendedName>
        <fullName evidence="5">Glycosyltransferase 2-like domain-containing protein</fullName>
    </recommendedName>
</protein>
<keyword evidence="2" id="KW-0328">Glycosyltransferase</keyword>
<comment type="similarity">
    <text evidence="1">Belongs to the glycosyltransferase 2 family.</text>
</comment>
<dbReference type="AlphaFoldDB" id="A0A1F7L0M9"/>
<evidence type="ECO:0000313" key="7">
    <source>
        <dbReference type="Proteomes" id="UP000177050"/>
    </source>
</evidence>
<dbReference type="PANTHER" id="PTHR43630">
    <property type="entry name" value="POLY-BETA-1,6-N-ACETYL-D-GLUCOSAMINE SYNTHASE"/>
    <property type="match status" value="1"/>
</dbReference>
<dbReference type="EMBL" id="MGBR01000001">
    <property type="protein sequence ID" value="OGK73668.1"/>
    <property type="molecule type" value="Genomic_DNA"/>
</dbReference>
<evidence type="ECO:0000259" key="5">
    <source>
        <dbReference type="Pfam" id="PF00535"/>
    </source>
</evidence>
<keyword evidence="4" id="KW-1133">Transmembrane helix</keyword>
<dbReference type="Proteomes" id="UP000177050">
    <property type="component" value="Unassembled WGS sequence"/>
</dbReference>
<dbReference type="InterPro" id="IPR029044">
    <property type="entry name" value="Nucleotide-diphossugar_trans"/>
</dbReference>
<dbReference type="SUPFAM" id="SSF53448">
    <property type="entry name" value="Nucleotide-diphospho-sugar transferases"/>
    <property type="match status" value="1"/>
</dbReference>